<dbReference type="EMBL" id="KN847044">
    <property type="protein sequence ID" value="KIW25667.1"/>
    <property type="molecule type" value="Genomic_DNA"/>
</dbReference>
<dbReference type="AlphaFoldDB" id="A0A0D2AKZ1"/>
<protein>
    <recommendedName>
        <fullName evidence="3">F-box domain-containing protein</fullName>
    </recommendedName>
</protein>
<dbReference type="HOGENOM" id="CLU_056963_0_0_1"/>
<dbReference type="Proteomes" id="UP000054466">
    <property type="component" value="Unassembled WGS sequence"/>
</dbReference>
<gene>
    <name evidence="1" type="ORF">PV07_08828</name>
</gene>
<organism evidence="1 2">
    <name type="scientific">Cladophialophora immunda</name>
    <dbReference type="NCBI Taxonomy" id="569365"/>
    <lineage>
        <taxon>Eukaryota</taxon>
        <taxon>Fungi</taxon>
        <taxon>Dikarya</taxon>
        <taxon>Ascomycota</taxon>
        <taxon>Pezizomycotina</taxon>
        <taxon>Eurotiomycetes</taxon>
        <taxon>Chaetothyriomycetidae</taxon>
        <taxon>Chaetothyriales</taxon>
        <taxon>Herpotrichiellaceae</taxon>
        <taxon>Cladophialophora</taxon>
    </lineage>
</organism>
<evidence type="ECO:0008006" key="3">
    <source>
        <dbReference type="Google" id="ProtNLM"/>
    </source>
</evidence>
<dbReference type="InterPro" id="IPR036047">
    <property type="entry name" value="F-box-like_dom_sf"/>
</dbReference>
<dbReference type="OrthoDB" id="4141047at2759"/>
<name>A0A0D2AKZ1_9EURO</name>
<keyword evidence="2" id="KW-1185">Reference proteome</keyword>
<dbReference type="GeneID" id="27348022"/>
<proteinExistence type="predicted"/>
<dbReference type="RefSeq" id="XP_016245883.1">
    <property type="nucleotide sequence ID" value="XM_016396027.1"/>
</dbReference>
<accession>A0A0D2AKZ1</accession>
<evidence type="ECO:0000313" key="2">
    <source>
        <dbReference type="Proteomes" id="UP000054466"/>
    </source>
</evidence>
<dbReference type="VEuPathDB" id="FungiDB:PV07_08828"/>
<reference evidence="1 2" key="1">
    <citation type="submission" date="2015-01" db="EMBL/GenBank/DDBJ databases">
        <title>The Genome Sequence of Cladophialophora immunda CBS83496.</title>
        <authorList>
            <consortium name="The Broad Institute Genomics Platform"/>
            <person name="Cuomo C."/>
            <person name="de Hoog S."/>
            <person name="Gorbushina A."/>
            <person name="Stielow B."/>
            <person name="Teixiera M."/>
            <person name="Abouelleil A."/>
            <person name="Chapman S.B."/>
            <person name="Priest M."/>
            <person name="Young S.K."/>
            <person name="Wortman J."/>
            <person name="Nusbaum C."/>
            <person name="Birren B."/>
        </authorList>
    </citation>
    <scope>NUCLEOTIDE SEQUENCE [LARGE SCALE GENOMIC DNA]</scope>
    <source>
        <strain evidence="1 2">CBS 83496</strain>
    </source>
</reference>
<dbReference type="SUPFAM" id="SSF81383">
    <property type="entry name" value="F-box domain"/>
    <property type="match status" value="1"/>
</dbReference>
<dbReference type="STRING" id="569365.A0A0D2AKZ1"/>
<evidence type="ECO:0000313" key="1">
    <source>
        <dbReference type="EMBL" id="KIW25667.1"/>
    </source>
</evidence>
<sequence>MTTPLSIVKPRKKGRQPGLTLLPENLVPLLTSLPTELLLLIVSFLPLSAVACLILTSKYYHATLADELDLRMQDPEEKARFVRLLEKDLPHLLACYSCNILFDWRKKPKWRCPNYENHPLLNRGSLLCYVHRPTCVSREMVDAFVRGHEKGAEYGPQLHKLAHECNSDGGWYPTRGSTVARSLDARVQQGKLILHGIYRLRVPIPKHRLRPSPGYVDRTLGYSLMPEMVKFNGIGCVHLRNSLPSVLLEGVWHLPSGFEPTPLCHDLISCGYCATDLRVRVSVRDAKSLTFEVEMWRSLGGRDPATRHRLEDAHFQTPGFRSEFLELNQPPQRNLENLFNGGSGKSLGPHMWQTPQDRQTWLQVWMWADGQRNASLWADLLRDGNAVAAVRTPWHKLSTHCVAQWESAMAVVGAVVRRIQARDAPAFHVFGFK</sequence>